<protein>
    <recommendedName>
        <fullName evidence="3">Lipoprotein</fullName>
    </recommendedName>
</protein>
<proteinExistence type="predicted"/>
<evidence type="ECO:0000313" key="1">
    <source>
        <dbReference type="EMBL" id="QIE58632.1"/>
    </source>
</evidence>
<reference evidence="1 2" key="1">
    <citation type="submission" date="2020-02" db="EMBL/GenBank/DDBJ databases">
        <title>Complete genome sequence of Flavobacteriaceae bacterium.</title>
        <authorList>
            <person name="Kim S.-J."/>
            <person name="Kim Y.-S."/>
            <person name="Kim K.-H."/>
        </authorList>
    </citation>
    <scope>NUCLEOTIDE SEQUENCE [LARGE SCALE GENOMIC DNA]</scope>
    <source>
        <strain evidence="1 2">RR4-40</strain>
    </source>
</reference>
<accession>A0A6G6GJA3</accession>
<dbReference type="RefSeq" id="WP_164678665.1">
    <property type="nucleotide sequence ID" value="NZ_CP049057.1"/>
</dbReference>
<dbReference type="KEGG" id="mgel:G5B37_03370"/>
<dbReference type="AlphaFoldDB" id="A0A6G6GJA3"/>
<dbReference type="Proteomes" id="UP000505306">
    <property type="component" value="Chromosome"/>
</dbReference>
<sequence>MNKTFVIILIFFLILIGCNRKQHKVDKIQKAKIEIYLPKERIVSKDGSELLNDWNFRKELKKDSSSILLNDYHLKYARYDSITHNIIYAGSFSATENDLPSTPFIYDNEILGFDFETSEIIISASGVEKLWSLQPNMNFSRQFILTADRKPILTGYFYSIYSSSYVKHFYIVYNSGYEGVEKPEFKDENFKIEYNPESEFNWELEKYDFKKIDEFYDAFEKSGKIAK</sequence>
<evidence type="ECO:0008006" key="3">
    <source>
        <dbReference type="Google" id="ProtNLM"/>
    </source>
</evidence>
<organism evidence="1 2">
    <name type="scientific">Rasiella rasia</name>
    <dbReference type="NCBI Taxonomy" id="2744027"/>
    <lineage>
        <taxon>Bacteria</taxon>
        <taxon>Pseudomonadati</taxon>
        <taxon>Bacteroidota</taxon>
        <taxon>Flavobacteriia</taxon>
        <taxon>Flavobacteriales</taxon>
        <taxon>Flavobacteriaceae</taxon>
        <taxon>Rasiella</taxon>
    </lineage>
</organism>
<name>A0A6G6GJA3_9FLAO</name>
<gene>
    <name evidence="1" type="ORF">G5B37_03370</name>
</gene>
<keyword evidence="2" id="KW-1185">Reference proteome</keyword>
<dbReference type="PROSITE" id="PS51257">
    <property type="entry name" value="PROKAR_LIPOPROTEIN"/>
    <property type="match status" value="1"/>
</dbReference>
<dbReference type="EMBL" id="CP049057">
    <property type="protein sequence ID" value="QIE58632.1"/>
    <property type="molecule type" value="Genomic_DNA"/>
</dbReference>
<evidence type="ECO:0000313" key="2">
    <source>
        <dbReference type="Proteomes" id="UP000505306"/>
    </source>
</evidence>